<proteinExistence type="predicted"/>
<gene>
    <name evidence="1" type="ORF">H3V53_05860</name>
</gene>
<comment type="caution">
    <text evidence="1">The sequence shown here is derived from an EMBL/GenBank/DDBJ whole genome shotgun (WGS) entry which is preliminary data.</text>
</comment>
<accession>A0ABU8IMM1</accession>
<dbReference type="Proteomes" id="UP001386437">
    <property type="component" value="Unassembled WGS sequence"/>
</dbReference>
<organism evidence="1 2">
    <name type="scientific">Paraburkholderia bengalensis</name>
    <dbReference type="NCBI Taxonomy" id="2747562"/>
    <lineage>
        <taxon>Bacteria</taxon>
        <taxon>Pseudomonadati</taxon>
        <taxon>Pseudomonadota</taxon>
        <taxon>Betaproteobacteria</taxon>
        <taxon>Burkholderiales</taxon>
        <taxon>Burkholderiaceae</taxon>
        <taxon>Paraburkholderia</taxon>
    </lineage>
</organism>
<reference evidence="1 2" key="1">
    <citation type="journal article" date="2022" name="Arch. Microbiol.">
        <title>Paraburkholderia bengalensis sp. nov. isolated from roots of Oryza sativa, IR64.</title>
        <authorList>
            <person name="Nag P."/>
            <person name="Mondal N."/>
            <person name="Sarkar J."/>
            <person name="Das S."/>
        </authorList>
    </citation>
    <scope>NUCLEOTIDE SEQUENCE [LARGE SCALE GENOMIC DNA]</scope>
    <source>
        <strain evidence="1 2">IR64_4_BI</strain>
    </source>
</reference>
<evidence type="ECO:0000313" key="1">
    <source>
        <dbReference type="EMBL" id="MEI5996741.1"/>
    </source>
</evidence>
<protein>
    <submittedName>
        <fullName evidence="1">Uncharacterized protein</fullName>
    </submittedName>
</protein>
<dbReference type="EMBL" id="JACFYJ010000006">
    <property type="protein sequence ID" value="MEI5996741.1"/>
    <property type="molecule type" value="Genomic_DNA"/>
</dbReference>
<sequence length="47" mass="5244">MNVLTVILSIWALVALCAVFFIRGATPRVERPVKTNQTHASRYSIAE</sequence>
<dbReference type="RefSeq" id="WP_336597150.1">
    <property type="nucleotide sequence ID" value="NZ_JACFYJ010000006.1"/>
</dbReference>
<keyword evidence="2" id="KW-1185">Reference proteome</keyword>
<evidence type="ECO:0000313" key="2">
    <source>
        <dbReference type="Proteomes" id="UP001386437"/>
    </source>
</evidence>
<name>A0ABU8IMM1_9BURK</name>